<dbReference type="EMBL" id="VJVV01000004">
    <property type="protein sequence ID" value="TRO82210.1"/>
    <property type="molecule type" value="Genomic_DNA"/>
</dbReference>
<protein>
    <submittedName>
        <fullName evidence="3">DUF560 domain-containing protein</fullName>
    </submittedName>
</protein>
<dbReference type="Gene3D" id="1.25.40.10">
    <property type="entry name" value="Tetratricopeptide repeat domain"/>
    <property type="match status" value="1"/>
</dbReference>
<gene>
    <name evidence="3" type="ORF">FL622_06425</name>
</gene>
<evidence type="ECO:0000313" key="4">
    <source>
        <dbReference type="Proteomes" id="UP000317155"/>
    </source>
</evidence>
<dbReference type="Pfam" id="PF13181">
    <property type="entry name" value="TPR_8"/>
    <property type="match status" value="2"/>
</dbReference>
<dbReference type="AlphaFoldDB" id="A0A550JG78"/>
<dbReference type="Pfam" id="PF04575">
    <property type="entry name" value="SlipAM"/>
    <property type="match status" value="1"/>
</dbReference>
<keyword evidence="1" id="KW-0472">Membrane</keyword>
<name>A0A550JG78_9BACT</name>
<keyword evidence="1" id="KW-1133">Transmembrane helix</keyword>
<dbReference type="InterPro" id="IPR019734">
    <property type="entry name" value="TPR_rpt"/>
</dbReference>
<evidence type="ECO:0000313" key="3">
    <source>
        <dbReference type="EMBL" id="TRO82210.1"/>
    </source>
</evidence>
<dbReference type="InterPro" id="IPR011990">
    <property type="entry name" value="TPR-like_helical_dom_sf"/>
</dbReference>
<feature type="domain" description="Surface lipoprotein assembly modifier C-terminal" evidence="2">
    <location>
        <begin position="214"/>
        <end position="497"/>
    </location>
</feature>
<sequence length="502" mass="55748">MVPLICRMGIFRLTYLALLPEVLGAIFMAQMEQCLQKQVVTGGFFIMTAMRQVSSAQKNNKARGIFFMKVVVSVIIFLGLSLQTAFSANDTLDIGSAQALLEAGMPTDALDLLQAGLDPSSTNVQEWFLLAMAAKSSNRPRESSTYLKKVIELDPEQAGRAKLELAQLAYTLGDAETAKNYLTEVKSAKPPTKVGENIDQFLEMIERQGVPKQWRVNGSVGWMYDSNANAGPAIDSVLLFGLPFDLSSDAKEQSDNALLLQLGVDHNQGISDDLGWQTGFSLSRTDYNDIDNLDSLVLSGSTGPSWRITDTLVASLPLVANWVKIGHEETYYSYSYGVAPQLRYALSKKLSFNLGTTFSKKKYNNNSKRNSENYSLSPSFVYQFSPASFARVGLVGGKEDSGLAYCENELWGGNALYGYTFGDRLQATLNFGYTDTEYEGREAAYRVPRHDKTIRYGVDLAYHIKMLNSDLLLSVNRTVNDSNLVMYEYDRDQVAISWRISY</sequence>
<dbReference type="SUPFAM" id="SSF56935">
    <property type="entry name" value="Porins"/>
    <property type="match status" value="1"/>
</dbReference>
<dbReference type="OrthoDB" id="5451354at2"/>
<comment type="caution">
    <text evidence="3">The sequence shown here is derived from an EMBL/GenBank/DDBJ whole genome shotgun (WGS) entry which is preliminary data.</text>
</comment>
<organism evidence="3 4">
    <name type="scientific">Trichloromonas acetexigens</name>
    <dbReference type="NCBI Taxonomy" id="38815"/>
    <lineage>
        <taxon>Bacteria</taxon>
        <taxon>Pseudomonadati</taxon>
        <taxon>Thermodesulfobacteriota</taxon>
        <taxon>Desulfuromonadia</taxon>
        <taxon>Desulfuromonadales</taxon>
        <taxon>Trichloromonadaceae</taxon>
        <taxon>Trichloromonas</taxon>
    </lineage>
</organism>
<keyword evidence="1" id="KW-0812">Transmembrane</keyword>
<evidence type="ECO:0000259" key="2">
    <source>
        <dbReference type="Pfam" id="PF04575"/>
    </source>
</evidence>
<dbReference type="SUPFAM" id="SSF48452">
    <property type="entry name" value="TPR-like"/>
    <property type="match status" value="1"/>
</dbReference>
<evidence type="ECO:0000256" key="1">
    <source>
        <dbReference type="SAM" id="Phobius"/>
    </source>
</evidence>
<feature type="transmembrane region" description="Helical" evidence="1">
    <location>
        <begin position="65"/>
        <end position="86"/>
    </location>
</feature>
<keyword evidence="4" id="KW-1185">Reference proteome</keyword>
<reference evidence="3 4" key="1">
    <citation type="submission" date="2019-07" db="EMBL/GenBank/DDBJ databases">
        <title>Insights of Desulfuromonas acetexigens electromicrobiology.</title>
        <authorList>
            <person name="Katuri K."/>
            <person name="Sapireddy V."/>
            <person name="Shaw D.R."/>
            <person name="Saikaly P."/>
        </authorList>
    </citation>
    <scope>NUCLEOTIDE SEQUENCE [LARGE SCALE GENOMIC DNA]</scope>
    <source>
        <strain evidence="3 4">2873</strain>
    </source>
</reference>
<proteinExistence type="predicted"/>
<dbReference type="InterPro" id="IPR007655">
    <property type="entry name" value="Slam_C"/>
</dbReference>
<feature type="transmembrane region" description="Helical" evidence="1">
    <location>
        <begin position="12"/>
        <end position="29"/>
    </location>
</feature>
<accession>A0A550JG78</accession>
<dbReference type="Proteomes" id="UP000317155">
    <property type="component" value="Unassembled WGS sequence"/>
</dbReference>